<dbReference type="Pfam" id="PF03266">
    <property type="entry name" value="NTPase_1"/>
    <property type="match status" value="1"/>
</dbReference>
<proteinExistence type="predicted"/>
<dbReference type="EMBL" id="PFKI01000183">
    <property type="protein sequence ID" value="PIY19313.1"/>
    <property type="molecule type" value="Genomic_DNA"/>
</dbReference>
<dbReference type="InterPro" id="IPR004948">
    <property type="entry name" value="Nuc-triphosphatase_THEP1"/>
</dbReference>
<evidence type="ECO:0000256" key="3">
    <source>
        <dbReference type="ARBA" id="ARBA00022840"/>
    </source>
</evidence>
<dbReference type="GO" id="GO:0017111">
    <property type="term" value="F:ribonucleoside triphosphate phosphatase activity"/>
    <property type="evidence" value="ECO:0007669"/>
    <property type="project" value="InterPro"/>
</dbReference>
<gene>
    <name evidence="5" type="ORF">COZ13_06005</name>
</gene>
<comment type="caution">
    <text evidence="5">The sequence shown here is derived from an EMBL/GenBank/DDBJ whole genome shotgun (WGS) entry which is preliminary data.</text>
</comment>
<dbReference type="PANTHER" id="PTHR43146:SF1">
    <property type="entry name" value="CANCER-RELATED NUCLEOSIDE-TRIPHOSPHATASE"/>
    <property type="match status" value="1"/>
</dbReference>
<protein>
    <submittedName>
        <fullName evidence="5">AAA family ATPase</fullName>
    </submittedName>
</protein>
<evidence type="ECO:0000313" key="6">
    <source>
        <dbReference type="Proteomes" id="UP000231028"/>
    </source>
</evidence>
<sequence length="182" mass="20354">MTEQNPAILLTGHPGIGKSTVIKKMVELMTGKAGGFYTREVRVGSERAGFEIVTLEGKTGLLATKSREVVFTDEVPFESYRINLDAMESVAIPALLKALAEKRIIVIDEIGPMEIFSERFCDTILQILENREVIAVGAIVQRPYRFADIVKAHPKVTIKPVTTENRNSLPLEIFSMIMEYRK</sequence>
<name>A0A2M7P151_9BACT</name>
<dbReference type="GO" id="GO:0005524">
    <property type="term" value="F:ATP binding"/>
    <property type="evidence" value="ECO:0007669"/>
    <property type="project" value="UniProtKB-KW"/>
</dbReference>
<dbReference type="InterPro" id="IPR003593">
    <property type="entry name" value="AAA+_ATPase"/>
</dbReference>
<dbReference type="AlphaFoldDB" id="A0A2M7P151"/>
<evidence type="ECO:0000259" key="4">
    <source>
        <dbReference type="SMART" id="SM00382"/>
    </source>
</evidence>
<dbReference type="Gene3D" id="3.40.50.300">
    <property type="entry name" value="P-loop containing nucleotide triphosphate hydrolases"/>
    <property type="match status" value="1"/>
</dbReference>
<feature type="domain" description="AAA+ ATPase" evidence="4">
    <location>
        <begin position="4"/>
        <end position="157"/>
    </location>
</feature>
<reference evidence="6" key="1">
    <citation type="submission" date="2017-09" db="EMBL/GenBank/DDBJ databases">
        <title>Depth-based differentiation of microbial function through sediment-hosted aquifers and enrichment of novel symbionts in the deep terrestrial subsurface.</title>
        <authorList>
            <person name="Probst A.J."/>
            <person name="Ladd B."/>
            <person name="Jarett J.K."/>
            <person name="Geller-Mcgrath D.E."/>
            <person name="Sieber C.M.K."/>
            <person name="Emerson J.B."/>
            <person name="Anantharaman K."/>
            <person name="Thomas B.C."/>
            <person name="Malmstrom R."/>
            <person name="Stieglmeier M."/>
            <person name="Klingl A."/>
            <person name="Woyke T."/>
            <person name="Ryan C.M."/>
            <person name="Banfield J.F."/>
        </authorList>
    </citation>
    <scope>NUCLEOTIDE SEQUENCE [LARGE SCALE GENOMIC DNA]</scope>
</reference>
<dbReference type="SUPFAM" id="SSF52540">
    <property type="entry name" value="P-loop containing nucleoside triphosphate hydrolases"/>
    <property type="match status" value="1"/>
</dbReference>
<dbReference type="InterPro" id="IPR027417">
    <property type="entry name" value="P-loop_NTPase"/>
</dbReference>
<keyword evidence="3" id="KW-0067">ATP-binding</keyword>
<evidence type="ECO:0000256" key="2">
    <source>
        <dbReference type="ARBA" id="ARBA00022801"/>
    </source>
</evidence>
<evidence type="ECO:0000313" key="5">
    <source>
        <dbReference type="EMBL" id="PIY19313.1"/>
    </source>
</evidence>
<organism evidence="5 6">
    <name type="scientific">Candidatus Desantisbacteria bacterium CG_4_10_14_3_um_filter_40_18</name>
    <dbReference type="NCBI Taxonomy" id="1974544"/>
    <lineage>
        <taxon>Bacteria</taxon>
        <taxon>Candidatus Desantisiibacteriota</taxon>
    </lineage>
</organism>
<dbReference type="SMART" id="SM00382">
    <property type="entry name" value="AAA"/>
    <property type="match status" value="1"/>
</dbReference>
<keyword evidence="2" id="KW-0378">Hydrolase</keyword>
<keyword evidence="1" id="KW-0547">Nucleotide-binding</keyword>
<accession>A0A2M7P151</accession>
<dbReference type="Proteomes" id="UP000231028">
    <property type="component" value="Unassembled WGS sequence"/>
</dbReference>
<dbReference type="PANTHER" id="PTHR43146">
    <property type="entry name" value="CANCER-RELATED NUCLEOSIDE-TRIPHOSPHATASE"/>
    <property type="match status" value="1"/>
</dbReference>
<evidence type="ECO:0000256" key="1">
    <source>
        <dbReference type="ARBA" id="ARBA00022741"/>
    </source>
</evidence>